<dbReference type="AlphaFoldDB" id="A0A4D9F1T8"/>
<keyword evidence="2" id="KW-1185">Reference proteome</keyword>
<sequence length="112" mass="13155">MAPMLPCAVHRHRTRLSDSSQHLLHSRSHLRNGSSFFQASPADSLGRSWRILPQTDEPFLWSWDSQYKLDDQYRLEPSCKWNAAPSSLAMLSILLERWTTLELLFHNYSWLK</sequence>
<name>A0A4D9F1T8_9SAUR</name>
<comment type="caution">
    <text evidence="1">The sequence shown here is derived from an EMBL/GenBank/DDBJ whole genome shotgun (WGS) entry which is preliminary data.</text>
</comment>
<accession>A0A4D9F1T8</accession>
<reference evidence="1 2" key="1">
    <citation type="submission" date="2019-04" db="EMBL/GenBank/DDBJ databases">
        <title>Draft genome of the big-headed turtle Platysternon megacephalum.</title>
        <authorList>
            <person name="Gong S."/>
        </authorList>
    </citation>
    <scope>NUCLEOTIDE SEQUENCE [LARGE SCALE GENOMIC DNA]</scope>
    <source>
        <strain evidence="1">DO16091913</strain>
        <tissue evidence="1">Muscle</tissue>
    </source>
</reference>
<reference evidence="1 2" key="2">
    <citation type="submission" date="2019-04" db="EMBL/GenBank/DDBJ databases">
        <title>The genome sequence of big-headed turtle.</title>
        <authorList>
            <person name="Gong S."/>
        </authorList>
    </citation>
    <scope>NUCLEOTIDE SEQUENCE [LARGE SCALE GENOMIC DNA]</scope>
    <source>
        <strain evidence="1">DO16091913</strain>
        <tissue evidence="1">Muscle</tissue>
    </source>
</reference>
<dbReference type="EMBL" id="QXTE01000016">
    <property type="protein sequence ID" value="TFK13382.1"/>
    <property type="molecule type" value="Genomic_DNA"/>
</dbReference>
<evidence type="ECO:0000313" key="1">
    <source>
        <dbReference type="EMBL" id="TFK13382.1"/>
    </source>
</evidence>
<evidence type="ECO:0000313" key="2">
    <source>
        <dbReference type="Proteomes" id="UP000297703"/>
    </source>
</evidence>
<gene>
    <name evidence="1" type="ORF">DR999_PMT03339</name>
</gene>
<proteinExistence type="predicted"/>
<organism evidence="1 2">
    <name type="scientific">Platysternon megacephalum</name>
    <name type="common">big-headed turtle</name>
    <dbReference type="NCBI Taxonomy" id="55544"/>
    <lineage>
        <taxon>Eukaryota</taxon>
        <taxon>Metazoa</taxon>
        <taxon>Chordata</taxon>
        <taxon>Craniata</taxon>
        <taxon>Vertebrata</taxon>
        <taxon>Euteleostomi</taxon>
        <taxon>Archelosauria</taxon>
        <taxon>Testudinata</taxon>
        <taxon>Testudines</taxon>
        <taxon>Cryptodira</taxon>
        <taxon>Durocryptodira</taxon>
        <taxon>Testudinoidea</taxon>
        <taxon>Platysternidae</taxon>
        <taxon>Platysternon</taxon>
    </lineage>
</organism>
<dbReference type="Proteomes" id="UP000297703">
    <property type="component" value="Unassembled WGS sequence"/>
</dbReference>
<protein>
    <submittedName>
        <fullName evidence="1">Centromere protein V</fullName>
    </submittedName>
</protein>